<feature type="region of interest" description="Disordered" evidence="1">
    <location>
        <begin position="192"/>
        <end position="212"/>
    </location>
</feature>
<reference evidence="2" key="1">
    <citation type="submission" date="2023-04" db="EMBL/GenBank/DDBJ databases">
        <title>Characterization and analysis of the complete genome of Gordonia rubripertincta 112, the degrader of aromatic and aliphatic compounds.</title>
        <authorList>
            <person name="Frantsuzova E."/>
            <person name="Bogun A."/>
            <person name="Delegan Y."/>
        </authorList>
    </citation>
    <scope>NUCLEOTIDE SEQUENCE</scope>
    <source>
        <strain evidence="2">112</strain>
    </source>
</reference>
<feature type="compositionally biased region" description="Polar residues" evidence="1">
    <location>
        <begin position="202"/>
        <end position="212"/>
    </location>
</feature>
<accession>A0AAW6RAF2</accession>
<dbReference type="EMBL" id="JARUXG010000005">
    <property type="protein sequence ID" value="MDG6781456.1"/>
    <property type="molecule type" value="Genomic_DNA"/>
</dbReference>
<gene>
    <name evidence="2" type="ORF">QBL07_11495</name>
</gene>
<evidence type="ECO:0008006" key="3">
    <source>
        <dbReference type="Google" id="ProtNLM"/>
    </source>
</evidence>
<comment type="caution">
    <text evidence="2">The sequence shown here is derived from an EMBL/GenBank/DDBJ whole genome shotgun (WGS) entry which is preliminary data.</text>
</comment>
<dbReference type="RefSeq" id="WP_005194958.1">
    <property type="nucleotide sequence ID" value="NZ_CP136136.1"/>
</dbReference>
<evidence type="ECO:0000256" key="1">
    <source>
        <dbReference type="SAM" id="MobiDB-lite"/>
    </source>
</evidence>
<protein>
    <recommendedName>
        <fullName evidence="3">DNA-binding protein</fullName>
    </recommendedName>
</protein>
<feature type="compositionally biased region" description="Basic and acidic residues" evidence="1">
    <location>
        <begin position="192"/>
        <end position="201"/>
    </location>
</feature>
<sequence length="212" mass="22912">MFVMTVDQRGSRTDIDRVEAVLTRLRDADTVRPFERTAGDEIQGVLDDPVTVARLAVELTADGHWSVGIGTGDVEQPLPSSTRAGRGAAFVHARDAVEAAKRQRIPLCVRGPDARWCRHAQTAGRLISDIVATRSAAGVEAVALMRRGLTQADAAGVLDITPQAMSQRLRAAGWDLEPDSLDLLADALAEADRRQADRRQAGEQTQDAKVVR</sequence>
<name>A0AAW6RAF2_GORRU</name>
<proteinExistence type="predicted"/>
<organism evidence="2">
    <name type="scientific">Gordonia rubripertincta</name>
    <name type="common">Rhodococcus corallinus</name>
    <dbReference type="NCBI Taxonomy" id="36822"/>
    <lineage>
        <taxon>Bacteria</taxon>
        <taxon>Bacillati</taxon>
        <taxon>Actinomycetota</taxon>
        <taxon>Actinomycetes</taxon>
        <taxon>Mycobacteriales</taxon>
        <taxon>Gordoniaceae</taxon>
        <taxon>Gordonia</taxon>
    </lineage>
</organism>
<dbReference type="AlphaFoldDB" id="A0AAW6RAF2"/>
<evidence type="ECO:0000313" key="2">
    <source>
        <dbReference type="EMBL" id="MDG6781456.1"/>
    </source>
</evidence>